<comment type="caution">
    <text evidence="1">The sequence shown here is derived from an EMBL/GenBank/DDBJ whole genome shotgun (WGS) entry which is preliminary data.</text>
</comment>
<keyword evidence="2" id="KW-1185">Reference proteome</keyword>
<evidence type="ECO:0000313" key="2">
    <source>
        <dbReference type="Proteomes" id="UP001153334"/>
    </source>
</evidence>
<proteinExistence type="predicted"/>
<dbReference type="Proteomes" id="UP001153334">
    <property type="component" value="Unassembled WGS sequence"/>
</dbReference>
<organism evidence="1 2">
    <name type="scientific">Nemania bipapillata</name>
    <dbReference type="NCBI Taxonomy" id="110536"/>
    <lineage>
        <taxon>Eukaryota</taxon>
        <taxon>Fungi</taxon>
        <taxon>Dikarya</taxon>
        <taxon>Ascomycota</taxon>
        <taxon>Pezizomycotina</taxon>
        <taxon>Sordariomycetes</taxon>
        <taxon>Xylariomycetidae</taxon>
        <taxon>Xylariales</taxon>
        <taxon>Xylariaceae</taxon>
        <taxon>Nemania</taxon>
    </lineage>
</organism>
<gene>
    <name evidence="1" type="ORF">ONZ43_g5955</name>
</gene>
<dbReference type="EMBL" id="JAPESX010001979">
    <property type="protein sequence ID" value="KAJ8110125.1"/>
    <property type="molecule type" value="Genomic_DNA"/>
</dbReference>
<name>A0ACC2I4B2_9PEZI</name>
<sequence length="215" mass="23419">MSQNSDSCTGRGSDDGHSLGPSAVELAIEQKPENIRGLEMLKSIIELGMTLTGRNQDNPVLLRAFEQSFRLLAAATGQATANAADAADAASSGAQKIDHEVRKGLKIISQIADPVKEDYLEGRKNADEVFKIFEALKELADTLKEMAYGTGSELGGNLTLWDLQLKTLRSREAAEKQAREAQERLDKDLALLASAISNHEASNTVDHSYRRNHNE</sequence>
<protein>
    <submittedName>
        <fullName evidence="1">Uncharacterized protein</fullName>
    </submittedName>
</protein>
<accession>A0ACC2I4B2</accession>
<evidence type="ECO:0000313" key="1">
    <source>
        <dbReference type="EMBL" id="KAJ8110125.1"/>
    </source>
</evidence>
<reference evidence="1" key="1">
    <citation type="submission" date="2022-11" db="EMBL/GenBank/DDBJ databases">
        <title>Genome Sequence of Nemania bipapillata.</title>
        <authorList>
            <person name="Buettner E."/>
        </authorList>
    </citation>
    <scope>NUCLEOTIDE SEQUENCE</scope>
    <source>
        <strain evidence="1">CP14</strain>
    </source>
</reference>